<comment type="caution">
    <text evidence="1">The sequence shown here is derived from an EMBL/GenBank/DDBJ whole genome shotgun (WGS) entry which is preliminary data.</text>
</comment>
<evidence type="ECO:0000313" key="2">
    <source>
        <dbReference type="Proteomes" id="UP001150259"/>
    </source>
</evidence>
<accession>A0ABT5GK95</accession>
<evidence type="ECO:0000313" key="1">
    <source>
        <dbReference type="EMBL" id="MDC5698305.1"/>
    </source>
</evidence>
<reference evidence="1 2" key="1">
    <citation type="submission" date="2022-11" db="EMBL/GenBank/DDBJ databases">
        <title>Anaerobic phenanthrene biodegradation by a DNRA strain PheN6.</title>
        <authorList>
            <person name="Zhang Z."/>
        </authorList>
    </citation>
    <scope>NUCLEOTIDE SEQUENCE [LARGE SCALE GENOMIC DNA]</scope>
    <source>
        <strain evidence="1 2">PheN6</strain>
    </source>
</reference>
<proteinExistence type="predicted"/>
<organism evidence="1 2">
    <name type="scientific">Intrasporangium calvum</name>
    <dbReference type="NCBI Taxonomy" id="53358"/>
    <lineage>
        <taxon>Bacteria</taxon>
        <taxon>Bacillati</taxon>
        <taxon>Actinomycetota</taxon>
        <taxon>Actinomycetes</taxon>
        <taxon>Micrococcales</taxon>
        <taxon>Intrasporangiaceae</taxon>
        <taxon>Intrasporangium</taxon>
    </lineage>
</organism>
<dbReference type="Proteomes" id="UP001150259">
    <property type="component" value="Unassembled WGS sequence"/>
</dbReference>
<dbReference type="Gene3D" id="3.10.520.10">
    <property type="entry name" value="ApbE-like domains"/>
    <property type="match status" value="1"/>
</dbReference>
<dbReference type="InterPro" id="IPR003374">
    <property type="entry name" value="ApbE-like_sf"/>
</dbReference>
<keyword evidence="2" id="KW-1185">Reference proteome</keyword>
<protein>
    <submittedName>
        <fullName evidence="1">Uncharacterized protein</fullName>
    </submittedName>
</protein>
<dbReference type="EMBL" id="JAPFQL010000061">
    <property type="protein sequence ID" value="MDC5698305.1"/>
    <property type="molecule type" value="Genomic_DNA"/>
</dbReference>
<dbReference type="SUPFAM" id="SSF143631">
    <property type="entry name" value="ApbE-like"/>
    <property type="match status" value="1"/>
</dbReference>
<dbReference type="RefSeq" id="WP_272462879.1">
    <property type="nucleotide sequence ID" value="NZ_JAPFQL010000061.1"/>
</dbReference>
<sequence>MTAATTRSQTMLVPAMPRKAWVEQAMGMPVSIHLRGLEAESGRAAQAVAGAYATLRGMDVVFSTSRKDSDVVRLQRGETTLEECSPFVREALLLGELAEQRAREAFALSAPDYLSTAL</sequence>
<gene>
    <name evidence="1" type="ORF">OO014_13685</name>
</gene>
<name>A0ABT5GK95_9MICO</name>